<keyword evidence="2" id="KW-1185">Reference proteome</keyword>
<dbReference type="Proteomes" id="UP000078542">
    <property type="component" value="Unassembled WGS sequence"/>
</dbReference>
<protein>
    <submittedName>
        <fullName evidence="1">Uncharacterized protein</fullName>
    </submittedName>
</protein>
<evidence type="ECO:0000313" key="1">
    <source>
        <dbReference type="EMBL" id="KYM97698.1"/>
    </source>
</evidence>
<evidence type="ECO:0000313" key="2">
    <source>
        <dbReference type="Proteomes" id="UP000078542"/>
    </source>
</evidence>
<reference evidence="1 2" key="1">
    <citation type="submission" date="2016-03" db="EMBL/GenBank/DDBJ databases">
        <title>Cyphomyrmex costatus WGS genome.</title>
        <authorList>
            <person name="Nygaard S."/>
            <person name="Hu H."/>
            <person name="Boomsma J."/>
            <person name="Zhang G."/>
        </authorList>
    </citation>
    <scope>NUCLEOTIDE SEQUENCE [LARGE SCALE GENOMIC DNA]</scope>
    <source>
        <strain evidence="1">MS0001</strain>
        <tissue evidence="1">Whole body</tissue>
    </source>
</reference>
<gene>
    <name evidence="1" type="ORF">ALC62_11599</name>
</gene>
<dbReference type="AlphaFoldDB" id="A0A151ICP6"/>
<organism evidence="1 2">
    <name type="scientific">Cyphomyrmex costatus</name>
    <dbReference type="NCBI Taxonomy" id="456900"/>
    <lineage>
        <taxon>Eukaryota</taxon>
        <taxon>Metazoa</taxon>
        <taxon>Ecdysozoa</taxon>
        <taxon>Arthropoda</taxon>
        <taxon>Hexapoda</taxon>
        <taxon>Insecta</taxon>
        <taxon>Pterygota</taxon>
        <taxon>Neoptera</taxon>
        <taxon>Endopterygota</taxon>
        <taxon>Hymenoptera</taxon>
        <taxon>Apocrita</taxon>
        <taxon>Aculeata</taxon>
        <taxon>Formicoidea</taxon>
        <taxon>Formicidae</taxon>
        <taxon>Myrmicinae</taxon>
        <taxon>Cyphomyrmex</taxon>
    </lineage>
</organism>
<proteinExistence type="predicted"/>
<accession>A0A151ICP6</accession>
<sequence length="102" mass="10902">MYGSNGASVGLPMGMTTLKGTTGTLGTLGNYGSGMGVTGATTLPRPGNWLRPAGLRLGHSAARVRLYCQANSEKDHCQSFMLDASQNGKRFKKLDQDHRLFL</sequence>
<dbReference type="EMBL" id="KQ978062">
    <property type="protein sequence ID" value="KYM97698.1"/>
    <property type="molecule type" value="Genomic_DNA"/>
</dbReference>
<name>A0A151ICP6_9HYME</name>